<keyword evidence="4 10" id="KW-0067">ATP-binding</keyword>
<dbReference type="EMBL" id="WNZZ01000037">
    <property type="protein sequence ID" value="MUG26175.1"/>
    <property type="molecule type" value="Genomic_DNA"/>
</dbReference>
<evidence type="ECO:0000256" key="5">
    <source>
        <dbReference type="ARBA" id="ARBA00022989"/>
    </source>
</evidence>
<dbReference type="RefSeq" id="WP_155621360.1">
    <property type="nucleotide sequence ID" value="NZ_CP086393.1"/>
</dbReference>
<keyword evidence="2 7" id="KW-0812">Transmembrane</keyword>
<dbReference type="InterPro" id="IPR003439">
    <property type="entry name" value="ABC_transporter-like_ATP-bd"/>
</dbReference>
<keyword evidence="3" id="KW-0547">Nucleotide-binding</keyword>
<dbReference type="InterPro" id="IPR039421">
    <property type="entry name" value="Type_1_exporter"/>
</dbReference>
<dbReference type="Gene3D" id="3.40.50.300">
    <property type="entry name" value="P-loop containing nucleotide triphosphate hydrolases"/>
    <property type="match status" value="1"/>
</dbReference>
<dbReference type="PANTHER" id="PTHR24221:SF646">
    <property type="entry name" value="HAEMOLYSIN SECRETION ATP-BINDING PROTEIN"/>
    <property type="match status" value="1"/>
</dbReference>
<feature type="domain" description="ABC transporter" evidence="8">
    <location>
        <begin position="337"/>
        <end position="570"/>
    </location>
</feature>
<dbReference type="Proteomes" id="UP000442469">
    <property type="component" value="Unassembled WGS sequence"/>
</dbReference>
<protein>
    <submittedName>
        <fullName evidence="10">ATP-binding cassette domain-containing protein</fullName>
    </submittedName>
</protein>
<evidence type="ECO:0000259" key="9">
    <source>
        <dbReference type="PROSITE" id="PS50929"/>
    </source>
</evidence>
<dbReference type="PANTHER" id="PTHR24221">
    <property type="entry name" value="ATP-BINDING CASSETTE SUB-FAMILY B"/>
    <property type="match status" value="1"/>
</dbReference>
<name>A0A6N8F2L5_PAEMA</name>
<dbReference type="InterPro" id="IPR017871">
    <property type="entry name" value="ABC_transporter-like_CS"/>
</dbReference>
<dbReference type="PROSITE" id="PS50929">
    <property type="entry name" value="ABC_TM1F"/>
    <property type="match status" value="1"/>
</dbReference>
<evidence type="ECO:0000313" key="10">
    <source>
        <dbReference type="EMBL" id="MUG26175.1"/>
    </source>
</evidence>
<dbReference type="SUPFAM" id="SSF52540">
    <property type="entry name" value="P-loop containing nucleoside triphosphate hydrolases"/>
    <property type="match status" value="1"/>
</dbReference>
<dbReference type="InterPro" id="IPR036640">
    <property type="entry name" value="ABC1_TM_sf"/>
</dbReference>
<dbReference type="InterPro" id="IPR003593">
    <property type="entry name" value="AAA+_ATPase"/>
</dbReference>
<dbReference type="GO" id="GO:0034040">
    <property type="term" value="F:ATPase-coupled lipid transmembrane transporter activity"/>
    <property type="evidence" value="ECO:0007669"/>
    <property type="project" value="TreeGrafter"/>
</dbReference>
<organism evidence="10 11">
    <name type="scientific">Paenibacillus macerans</name>
    <name type="common">Bacillus macerans</name>
    <dbReference type="NCBI Taxonomy" id="44252"/>
    <lineage>
        <taxon>Bacteria</taxon>
        <taxon>Bacillati</taxon>
        <taxon>Bacillota</taxon>
        <taxon>Bacilli</taxon>
        <taxon>Bacillales</taxon>
        <taxon>Paenibacillaceae</taxon>
        <taxon>Paenibacillus</taxon>
    </lineage>
</organism>
<evidence type="ECO:0000256" key="7">
    <source>
        <dbReference type="SAM" id="Phobius"/>
    </source>
</evidence>
<accession>A0A6N8F2L5</accession>
<feature type="transmembrane region" description="Helical" evidence="7">
    <location>
        <begin position="160"/>
        <end position="181"/>
    </location>
</feature>
<evidence type="ECO:0000256" key="1">
    <source>
        <dbReference type="ARBA" id="ARBA00004651"/>
    </source>
</evidence>
<comment type="caution">
    <text evidence="10">The sequence shown here is derived from an EMBL/GenBank/DDBJ whole genome shotgun (WGS) entry which is preliminary data.</text>
</comment>
<keyword evidence="5 7" id="KW-1133">Transmembrane helix</keyword>
<evidence type="ECO:0000256" key="2">
    <source>
        <dbReference type="ARBA" id="ARBA00022692"/>
    </source>
</evidence>
<dbReference type="PROSITE" id="PS50893">
    <property type="entry name" value="ABC_TRANSPORTER_2"/>
    <property type="match status" value="1"/>
</dbReference>
<evidence type="ECO:0000259" key="8">
    <source>
        <dbReference type="PROSITE" id="PS50893"/>
    </source>
</evidence>
<gene>
    <name evidence="10" type="ORF">GNQ08_27825</name>
</gene>
<feature type="transmembrane region" description="Helical" evidence="7">
    <location>
        <begin position="130"/>
        <end position="154"/>
    </location>
</feature>
<dbReference type="Gene3D" id="1.20.1560.10">
    <property type="entry name" value="ABC transporter type 1, transmembrane domain"/>
    <property type="match status" value="1"/>
</dbReference>
<dbReference type="SMART" id="SM00382">
    <property type="entry name" value="AAA"/>
    <property type="match status" value="1"/>
</dbReference>
<evidence type="ECO:0000256" key="6">
    <source>
        <dbReference type="ARBA" id="ARBA00023136"/>
    </source>
</evidence>
<dbReference type="GO" id="GO:0016887">
    <property type="term" value="F:ATP hydrolysis activity"/>
    <property type="evidence" value="ECO:0007669"/>
    <property type="project" value="InterPro"/>
</dbReference>
<dbReference type="GO" id="GO:0005524">
    <property type="term" value="F:ATP binding"/>
    <property type="evidence" value="ECO:0007669"/>
    <property type="project" value="UniProtKB-KW"/>
</dbReference>
<evidence type="ECO:0000256" key="4">
    <source>
        <dbReference type="ARBA" id="ARBA00022840"/>
    </source>
</evidence>
<comment type="subcellular location">
    <subcellularLocation>
        <location evidence="1">Cell membrane</location>
        <topology evidence="1">Multi-pass membrane protein</topology>
    </subcellularLocation>
</comment>
<dbReference type="InterPro" id="IPR011527">
    <property type="entry name" value="ABC1_TM_dom"/>
</dbReference>
<keyword evidence="6 7" id="KW-0472">Membrane</keyword>
<dbReference type="GO" id="GO:0140359">
    <property type="term" value="F:ABC-type transporter activity"/>
    <property type="evidence" value="ECO:0007669"/>
    <property type="project" value="InterPro"/>
</dbReference>
<feature type="transmembrane region" description="Helical" evidence="7">
    <location>
        <begin position="12"/>
        <end position="33"/>
    </location>
</feature>
<reference evidence="10 11" key="1">
    <citation type="submission" date="2019-11" db="EMBL/GenBank/DDBJ databases">
        <title>Draft genome sequences of five Paenibacillus species of dairy origin.</title>
        <authorList>
            <person name="Olajide A.M."/>
            <person name="Chen S."/>
            <person name="Lapointe G."/>
        </authorList>
    </citation>
    <scope>NUCLEOTIDE SEQUENCE [LARGE SCALE GENOMIC DNA]</scope>
    <source>
        <strain evidence="10 11">3CT49</strain>
    </source>
</reference>
<feature type="transmembrane region" description="Helical" evidence="7">
    <location>
        <begin position="250"/>
        <end position="268"/>
    </location>
</feature>
<dbReference type="GO" id="GO:0005886">
    <property type="term" value="C:plasma membrane"/>
    <property type="evidence" value="ECO:0007669"/>
    <property type="project" value="UniProtKB-SubCell"/>
</dbReference>
<feature type="transmembrane region" description="Helical" evidence="7">
    <location>
        <begin position="53"/>
        <end position="72"/>
    </location>
</feature>
<feature type="domain" description="ABC transmembrane type-1" evidence="9">
    <location>
        <begin position="28"/>
        <end position="307"/>
    </location>
</feature>
<dbReference type="Pfam" id="PF00005">
    <property type="entry name" value="ABC_tran"/>
    <property type="match status" value="1"/>
</dbReference>
<dbReference type="PROSITE" id="PS00211">
    <property type="entry name" value="ABC_TRANSPORTER_1"/>
    <property type="match status" value="1"/>
</dbReference>
<dbReference type="SUPFAM" id="SSF90123">
    <property type="entry name" value="ABC transporter transmembrane region"/>
    <property type="match status" value="1"/>
</dbReference>
<dbReference type="InterPro" id="IPR027417">
    <property type="entry name" value="P-loop_NTPase"/>
</dbReference>
<dbReference type="AlphaFoldDB" id="A0A6N8F2L5"/>
<sequence>MYRNYICFFYKICKLIPIRLTFLLLIDVFTALLQPAELNVLGKITKMLTNINLATINSLLILAGIFIFIYVCKTLSSITNSIISGVTQNRLNHLLYGELFKVLSQIDLTNYDSANFNLKLLRSKKVIESVGLNAVISLIDIVATIVGLISISIIIINVNIIYFVIFALIACLQNIYSFRIAKENVDLDRLKDKIGRKHLYLFKLLYSRDSTKEIRSYNLYDWIENKRDNEFQNIANIGLKFTKRWIKINSLWATFMYLVEGGLLVFMVQQLTISHLDLSQLIVVFQSYTMFLNSVSSLVNSVNTIYRNSALIADFQDIMNTPSNTVSTIGGMVSDKVKVSDVSFSYDKIDKTLDHINFEISPGETIAIVGHNGSGKSTLAKILLKMIEPDSGHISIPSDSFCAVFQDFAKFNLTVFENVVLGDVDTLTNGSMKILQKIEYALEKSQCNYFVRNLPSGLNTFLGNEFEENGTDISLGQWQRLAFSRIIYRDSVFIVFDEPTASLDPIAEKKQFEYIRNLLQSKTVVLISHRIGLNRLANRIVYLENGRIVESGTHSDLMNLHGSYYKFYNAQAKWYQDSAQMVE</sequence>
<evidence type="ECO:0000256" key="3">
    <source>
        <dbReference type="ARBA" id="ARBA00022741"/>
    </source>
</evidence>
<evidence type="ECO:0000313" key="11">
    <source>
        <dbReference type="Proteomes" id="UP000442469"/>
    </source>
</evidence>
<proteinExistence type="predicted"/>